<dbReference type="Gene3D" id="3.10.450.50">
    <property type="match status" value="1"/>
</dbReference>
<dbReference type="Proteomes" id="UP001496627">
    <property type="component" value="Unassembled WGS sequence"/>
</dbReference>
<evidence type="ECO:0000259" key="2">
    <source>
        <dbReference type="Pfam" id="PF12680"/>
    </source>
</evidence>
<evidence type="ECO:0000256" key="1">
    <source>
        <dbReference type="SAM" id="SignalP"/>
    </source>
</evidence>
<proteinExistence type="predicted"/>
<organism evidence="3 4">
    <name type="scientific">Neorhizobium phenanthreniclasticum</name>
    <dbReference type="NCBI Taxonomy" id="3157917"/>
    <lineage>
        <taxon>Bacteria</taxon>
        <taxon>Pseudomonadati</taxon>
        <taxon>Pseudomonadota</taxon>
        <taxon>Alphaproteobacteria</taxon>
        <taxon>Hyphomicrobiales</taxon>
        <taxon>Rhizobiaceae</taxon>
        <taxon>Rhizobium/Agrobacterium group</taxon>
        <taxon>Neorhizobium</taxon>
    </lineage>
</organism>
<dbReference type="InterPro" id="IPR032710">
    <property type="entry name" value="NTF2-like_dom_sf"/>
</dbReference>
<dbReference type="CDD" id="cd00531">
    <property type="entry name" value="NTF2_like"/>
    <property type="match status" value="1"/>
</dbReference>
<dbReference type="PANTHER" id="PTHR41252:SF1">
    <property type="entry name" value="BLR2505 PROTEIN"/>
    <property type="match status" value="1"/>
</dbReference>
<feature type="chain" id="PRO_5046356613" evidence="1">
    <location>
        <begin position="24"/>
        <end position="164"/>
    </location>
</feature>
<feature type="signal peptide" evidence="1">
    <location>
        <begin position="1"/>
        <end position="23"/>
    </location>
</feature>
<accession>A0ABV0LWU6</accession>
<keyword evidence="4" id="KW-1185">Reference proteome</keyword>
<dbReference type="SUPFAM" id="SSF54427">
    <property type="entry name" value="NTF2-like"/>
    <property type="match status" value="1"/>
</dbReference>
<comment type="caution">
    <text evidence="3">The sequence shown here is derived from an EMBL/GenBank/DDBJ whole genome shotgun (WGS) entry which is preliminary data.</text>
</comment>
<dbReference type="Pfam" id="PF12680">
    <property type="entry name" value="SnoaL_2"/>
    <property type="match status" value="1"/>
</dbReference>
<keyword evidence="1" id="KW-0732">Signal</keyword>
<protein>
    <submittedName>
        <fullName evidence="3">Nuclear transport factor 2 family protein</fullName>
    </submittedName>
</protein>
<reference evidence="3 4" key="1">
    <citation type="submission" date="2024-05" db="EMBL/GenBank/DDBJ databases">
        <title>Neorhizobium sp. Rsf11, a plant growth promoting and heavy metal resistant PAH-degrader.</title>
        <authorList>
            <person name="Golubev S.N."/>
            <person name="Muratova A.Y."/>
            <person name="Markelova M.I."/>
        </authorList>
    </citation>
    <scope>NUCLEOTIDE SEQUENCE [LARGE SCALE GENOMIC DNA]</scope>
    <source>
        <strain evidence="3 4">Rsf11</strain>
    </source>
</reference>
<feature type="domain" description="SnoaL-like" evidence="2">
    <location>
        <begin position="34"/>
        <end position="134"/>
    </location>
</feature>
<evidence type="ECO:0000313" key="3">
    <source>
        <dbReference type="EMBL" id="MEQ1404072.1"/>
    </source>
</evidence>
<dbReference type="PANTHER" id="PTHR41252">
    <property type="entry name" value="BLR2505 PROTEIN"/>
    <property type="match status" value="1"/>
</dbReference>
<name>A0ABV0LWU6_9HYPH</name>
<dbReference type="EMBL" id="JBEAAL010000001">
    <property type="protein sequence ID" value="MEQ1404072.1"/>
    <property type="molecule type" value="Genomic_DNA"/>
</dbReference>
<dbReference type="InterPro" id="IPR037401">
    <property type="entry name" value="SnoaL-like"/>
</dbReference>
<evidence type="ECO:0000313" key="4">
    <source>
        <dbReference type="Proteomes" id="UP001496627"/>
    </source>
</evidence>
<sequence length="164" mass="18534">MSRTLTRALLVITALFSEVPAMAASPEENRKVITDYYAAYAAGDMSKVADFFADDIEWYIPGHHPLAGTKRGKAEVAAFFQQLGKAGFRAELIALMADENWVIDMHRGWSNREVGNVDTIWVLAFRIENGKIREARNFSYDQAAADTFFWQVYPLKPLPERLAD</sequence>
<dbReference type="RefSeq" id="WP_227704992.1">
    <property type="nucleotide sequence ID" value="NZ_JBEAAL010000001.1"/>
</dbReference>
<gene>
    <name evidence="3" type="ORF">ABK249_03925</name>
</gene>